<dbReference type="PANTHER" id="PTHR40260">
    <property type="entry name" value="BLR8190 PROTEIN"/>
    <property type="match status" value="1"/>
</dbReference>
<evidence type="ECO:0000313" key="3">
    <source>
        <dbReference type="Proteomes" id="UP000013521"/>
    </source>
</evidence>
<dbReference type="AlphaFoldDB" id="R1GVZ5"/>
<evidence type="ECO:0000256" key="1">
    <source>
        <dbReference type="ARBA" id="ARBA00005986"/>
    </source>
</evidence>
<dbReference type="InterPro" id="IPR009799">
    <property type="entry name" value="EthD_dom"/>
</dbReference>
<dbReference type="Gene3D" id="3.30.70.100">
    <property type="match status" value="1"/>
</dbReference>
<dbReference type="PANTHER" id="PTHR40260:SF2">
    <property type="entry name" value="BLR8190 PROTEIN"/>
    <property type="match status" value="1"/>
</dbReference>
<proteinExistence type="inferred from homology"/>
<dbReference type="eggNOG" id="ENOG502SXKU">
    <property type="taxonomic scope" value="Eukaryota"/>
</dbReference>
<dbReference type="OMA" id="PSGHDFD"/>
<dbReference type="NCBIfam" id="TIGR02118">
    <property type="entry name" value="EthD family reductase"/>
    <property type="match status" value="1"/>
</dbReference>
<accession>R1GVZ5</accession>
<dbReference type="OrthoDB" id="4892971at2759"/>
<protein>
    <submittedName>
        <fullName evidence="2">Putative ethyl tert-butyl ether degradation protein</fullName>
    </submittedName>
</protein>
<dbReference type="InterPro" id="IPR011008">
    <property type="entry name" value="Dimeric_a/b-barrel"/>
</dbReference>
<dbReference type="HOGENOM" id="CLU_115019_1_2_1"/>
<dbReference type="EMBL" id="KB915731">
    <property type="protein sequence ID" value="EOD52521.1"/>
    <property type="molecule type" value="Genomic_DNA"/>
</dbReference>
<dbReference type="GO" id="GO:0016491">
    <property type="term" value="F:oxidoreductase activity"/>
    <property type="evidence" value="ECO:0007669"/>
    <property type="project" value="InterPro"/>
</dbReference>
<reference evidence="3" key="1">
    <citation type="journal article" date="2013" name="Genome Announc.">
        <title>Draft genome sequence of Neofusicoccum parvum isolate UCR-NP2, a fungal vascular pathogen associated with grapevine cankers.</title>
        <authorList>
            <person name="Blanco-Ulate B."/>
            <person name="Rolshausen P."/>
            <person name="Cantu D."/>
        </authorList>
    </citation>
    <scope>NUCLEOTIDE SEQUENCE [LARGE SCALE GENOMIC DNA]</scope>
    <source>
        <strain evidence="3">UCR-NP2</strain>
    </source>
</reference>
<comment type="similarity">
    <text evidence="1">Belongs to the tpcK family.</text>
</comment>
<name>R1GVZ5_BOTPV</name>
<sequence length="111" mass="11979">MPVAVTVLYPNVSDATFNLEYYLSTHMPLVEKEFGPHGLKGWKVARILGTATGEAAPYSIQCTLEYNAKEEFEASVKNAAGPVLGDVSNFSNKEPIFLVGEVVGTSNKAKL</sequence>
<organism evidence="2 3">
    <name type="scientific">Botryosphaeria parva (strain UCR-NP2)</name>
    <name type="common">Grapevine canker fungus</name>
    <name type="synonym">Neofusicoccum parvum</name>
    <dbReference type="NCBI Taxonomy" id="1287680"/>
    <lineage>
        <taxon>Eukaryota</taxon>
        <taxon>Fungi</taxon>
        <taxon>Dikarya</taxon>
        <taxon>Ascomycota</taxon>
        <taxon>Pezizomycotina</taxon>
        <taxon>Dothideomycetes</taxon>
        <taxon>Dothideomycetes incertae sedis</taxon>
        <taxon>Botryosphaeriales</taxon>
        <taxon>Botryosphaeriaceae</taxon>
        <taxon>Neofusicoccum</taxon>
    </lineage>
</organism>
<evidence type="ECO:0000313" key="2">
    <source>
        <dbReference type="EMBL" id="EOD52521.1"/>
    </source>
</evidence>
<dbReference type="Proteomes" id="UP000013521">
    <property type="component" value="Unassembled WGS sequence"/>
</dbReference>
<dbReference type="KEGG" id="npa:UCRNP2_682"/>
<gene>
    <name evidence="2" type="ORF">UCRNP2_682</name>
</gene>
<dbReference type="SUPFAM" id="SSF54909">
    <property type="entry name" value="Dimeric alpha+beta barrel"/>
    <property type="match status" value="1"/>
</dbReference>